<evidence type="ECO:0000256" key="5">
    <source>
        <dbReference type="ARBA" id="ARBA00023136"/>
    </source>
</evidence>
<dbReference type="Proteomes" id="UP001422074">
    <property type="component" value="Unassembled WGS sequence"/>
</dbReference>
<protein>
    <submittedName>
        <fullName evidence="8">MFS transporter</fullName>
    </submittedName>
</protein>
<comment type="caution">
    <text evidence="8">The sequence shown here is derived from an EMBL/GenBank/DDBJ whole genome shotgun (WGS) entry which is preliminary data.</text>
</comment>
<feature type="transmembrane region" description="Helical" evidence="6">
    <location>
        <begin position="165"/>
        <end position="183"/>
    </location>
</feature>
<sequence>MNSWRAWTVWGIGVLAYLVAVMQRTSFGVVGLEASERFHAGGTLVSAFTVLQLVVYASLQIPVGLLVDRFGTRMMVTVGATFMALGQLQIAVAETVVTGIIGRMLVGMGDAMTFVSVLRLLPAWFEGRRAPVLSQLTGMLGQIGQLVSVLPFLALLHVWGWTPAFLGLASLSLLVIVLALAGIRNAPPGASAPSDGAAEGSRAVLAAAWRQPGTRLGLWSHFTVQFSGNVFALAWGFPFMVAGQGYSPAQAAGLMAFFVAVALLAGPPMGRFVSRFPLRRSTLVLGITALTAGAWIAVLAIPGRAPLWLMALLVAILAIGGPSSMIGFDFARTFNPSHRLGTATGIVNSGGFVAALVAMFLIGYLLDVQHALGLSPQGLYSLDAFRIALAAQLLIMAVGTAGILGARRKVRRDLAVQGIRVAPLREVWADYWRSRGR</sequence>
<dbReference type="PANTHER" id="PTHR42718">
    <property type="entry name" value="MAJOR FACILITATOR SUPERFAMILY MULTIDRUG TRANSPORTER MFSC"/>
    <property type="match status" value="1"/>
</dbReference>
<dbReference type="CDD" id="cd06174">
    <property type="entry name" value="MFS"/>
    <property type="match status" value="1"/>
</dbReference>
<dbReference type="PROSITE" id="PS50850">
    <property type="entry name" value="MFS"/>
    <property type="match status" value="1"/>
</dbReference>
<feature type="transmembrane region" description="Helical" evidence="6">
    <location>
        <begin position="384"/>
        <end position="404"/>
    </location>
</feature>
<evidence type="ECO:0000259" key="7">
    <source>
        <dbReference type="PROSITE" id="PS50850"/>
    </source>
</evidence>
<keyword evidence="5 6" id="KW-0472">Membrane</keyword>
<feature type="transmembrane region" description="Helical" evidence="6">
    <location>
        <begin position="74"/>
        <end position="92"/>
    </location>
</feature>
<accession>A0ABU9X6B8</accession>
<dbReference type="InterPro" id="IPR036259">
    <property type="entry name" value="MFS_trans_sf"/>
</dbReference>
<dbReference type="Pfam" id="PF07690">
    <property type="entry name" value="MFS_1"/>
    <property type="match status" value="1"/>
</dbReference>
<dbReference type="RefSeq" id="WP_345886138.1">
    <property type="nucleotide sequence ID" value="NZ_JBDFRB010000016.1"/>
</dbReference>
<reference evidence="8 9" key="1">
    <citation type="submission" date="2024-05" db="EMBL/GenBank/DDBJ databases">
        <title>Sinomonas sp. nov., isolated from a waste landfill.</title>
        <authorList>
            <person name="Zhao Y."/>
        </authorList>
    </citation>
    <scope>NUCLEOTIDE SEQUENCE [LARGE SCALE GENOMIC DNA]</scope>
    <source>
        <strain evidence="8 9">CCTCC AB2014300</strain>
    </source>
</reference>
<feature type="domain" description="Major facilitator superfamily (MFS) profile" evidence="7">
    <location>
        <begin position="9"/>
        <end position="409"/>
    </location>
</feature>
<evidence type="ECO:0000256" key="6">
    <source>
        <dbReference type="SAM" id="Phobius"/>
    </source>
</evidence>
<keyword evidence="2" id="KW-0813">Transport</keyword>
<evidence type="ECO:0000256" key="1">
    <source>
        <dbReference type="ARBA" id="ARBA00004651"/>
    </source>
</evidence>
<organism evidence="8 9">
    <name type="scientific">Sinomonas halotolerans</name>
    <dbReference type="NCBI Taxonomy" id="1644133"/>
    <lineage>
        <taxon>Bacteria</taxon>
        <taxon>Bacillati</taxon>
        <taxon>Actinomycetota</taxon>
        <taxon>Actinomycetes</taxon>
        <taxon>Micrococcales</taxon>
        <taxon>Micrococcaceae</taxon>
        <taxon>Sinomonas</taxon>
    </lineage>
</organism>
<evidence type="ECO:0000313" key="9">
    <source>
        <dbReference type="Proteomes" id="UP001422074"/>
    </source>
</evidence>
<keyword evidence="3 6" id="KW-0812">Transmembrane</keyword>
<evidence type="ECO:0000256" key="2">
    <source>
        <dbReference type="ARBA" id="ARBA00022448"/>
    </source>
</evidence>
<feature type="transmembrane region" description="Helical" evidence="6">
    <location>
        <begin position="282"/>
        <end position="301"/>
    </location>
</feature>
<feature type="transmembrane region" description="Helical" evidence="6">
    <location>
        <begin position="218"/>
        <end position="237"/>
    </location>
</feature>
<feature type="transmembrane region" description="Helical" evidence="6">
    <location>
        <begin position="44"/>
        <end position="67"/>
    </location>
</feature>
<name>A0ABU9X6B8_9MICC</name>
<keyword evidence="9" id="KW-1185">Reference proteome</keyword>
<evidence type="ECO:0000256" key="3">
    <source>
        <dbReference type="ARBA" id="ARBA00022692"/>
    </source>
</evidence>
<dbReference type="PANTHER" id="PTHR42718:SF9">
    <property type="entry name" value="MAJOR FACILITATOR SUPERFAMILY MULTIDRUG TRANSPORTER MFSC"/>
    <property type="match status" value="1"/>
</dbReference>
<gene>
    <name evidence="8" type="ORF">ABCQ75_14060</name>
</gene>
<comment type="subcellular location">
    <subcellularLocation>
        <location evidence="1">Cell membrane</location>
        <topology evidence="1">Multi-pass membrane protein</topology>
    </subcellularLocation>
</comment>
<feature type="transmembrane region" description="Helical" evidence="6">
    <location>
        <begin position="307"/>
        <end position="328"/>
    </location>
</feature>
<keyword evidence="4 6" id="KW-1133">Transmembrane helix</keyword>
<dbReference type="Gene3D" id="1.20.1250.20">
    <property type="entry name" value="MFS general substrate transporter like domains"/>
    <property type="match status" value="2"/>
</dbReference>
<dbReference type="InterPro" id="IPR020846">
    <property type="entry name" value="MFS_dom"/>
</dbReference>
<evidence type="ECO:0000313" key="8">
    <source>
        <dbReference type="EMBL" id="MEN2745648.1"/>
    </source>
</evidence>
<dbReference type="SUPFAM" id="SSF103473">
    <property type="entry name" value="MFS general substrate transporter"/>
    <property type="match status" value="1"/>
</dbReference>
<feature type="transmembrane region" description="Helical" evidence="6">
    <location>
        <begin position="249"/>
        <end position="270"/>
    </location>
</feature>
<dbReference type="InterPro" id="IPR011701">
    <property type="entry name" value="MFS"/>
</dbReference>
<feature type="transmembrane region" description="Helical" evidence="6">
    <location>
        <begin position="340"/>
        <end position="364"/>
    </location>
</feature>
<evidence type="ECO:0000256" key="4">
    <source>
        <dbReference type="ARBA" id="ARBA00022989"/>
    </source>
</evidence>
<dbReference type="EMBL" id="JBDFRB010000016">
    <property type="protein sequence ID" value="MEN2745648.1"/>
    <property type="molecule type" value="Genomic_DNA"/>
</dbReference>
<proteinExistence type="predicted"/>